<dbReference type="Proteomes" id="UP000706124">
    <property type="component" value="Unassembled WGS sequence"/>
</dbReference>
<feature type="region of interest" description="Disordered" evidence="1">
    <location>
        <begin position="56"/>
        <end position="92"/>
    </location>
</feature>
<protein>
    <submittedName>
        <fullName evidence="2">Uncharacterized protein</fullName>
    </submittedName>
</protein>
<organism evidence="2 3">
    <name type="scientific">Claviceps pazoutovae</name>
    <dbReference type="NCBI Taxonomy" id="1649127"/>
    <lineage>
        <taxon>Eukaryota</taxon>
        <taxon>Fungi</taxon>
        <taxon>Dikarya</taxon>
        <taxon>Ascomycota</taxon>
        <taxon>Pezizomycotina</taxon>
        <taxon>Sordariomycetes</taxon>
        <taxon>Hypocreomycetidae</taxon>
        <taxon>Hypocreales</taxon>
        <taxon>Clavicipitaceae</taxon>
        <taxon>Claviceps</taxon>
    </lineage>
</organism>
<dbReference type="AlphaFoldDB" id="A0A9P7MF33"/>
<dbReference type="OrthoDB" id="4956676at2759"/>
<keyword evidence="3" id="KW-1185">Reference proteome</keyword>
<sequence length="209" mass="22542">MDDVMHVPELDDARFYAEVMQLDADRTEGQHDRELLAKAHELGIMATLPTVSKAHRLASSTMSDSTNSISREQAASTASNGSTGACSTPHSSIYGVPSPDLSSSCDNGNNNGFQRQSVDFSPYEEYLAKAGLALPAPSASRSSMASLERSDRSIFNVRTKNNSLSDVKARFRDRFRRRKKPTGGPEPPLAGNKEGDKHAAKLLCKAGAI</sequence>
<evidence type="ECO:0000256" key="1">
    <source>
        <dbReference type="SAM" id="MobiDB-lite"/>
    </source>
</evidence>
<feature type="compositionally biased region" description="Low complexity" evidence="1">
    <location>
        <begin position="59"/>
        <end position="88"/>
    </location>
</feature>
<gene>
    <name evidence="2" type="ORF">E4U60_007070</name>
</gene>
<name>A0A9P7MF33_9HYPO</name>
<proteinExistence type="predicted"/>
<feature type="region of interest" description="Disordered" evidence="1">
    <location>
        <begin position="170"/>
        <end position="198"/>
    </location>
</feature>
<evidence type="ECO:0000313" key="2">
    <source>
        <dbReference type="EMBL" id="KAG5942826.1"/>
    </source>
</evidence>
<comment type="caution">
    <text evidence="2">The sequence shown here is derived from an EMBL/GenBank/DDBJ whole genome shotgun (WGS) entry which is preliminary data.</text>
</comment>
<dbReference type="EMBL" id="SRPO01000075">
    <property type="protein sequence ID" value="KAG5942826.1"/>
    <property type="molecule type" value="Genomic_DNA"/>
</dbReference>
<accession>A0A9P7MF33</accession>
<evidence type="ECO:0000313" key="3">
    <source>
        <dbReference type="Proteomes" id="UP000706124"/>
    </source>
</evidence>
<reference evidence="2 3" key="1">
    <citation type="journal article" date="2020" name="bioRxiv">
        <title>Whole genome comparisons of ergot fungi reveals the divergence and evolution of species within the genus Claviceps are the result of varying mechanisms driving genome evolution and host range expansion.</title>
        <authorList>
            <person name="Wyka S.A."/>
            <person name="Mondo S.J."/>
            <person name="Liu M."/>
            <person name="Dettman J."/>
            <person name="Nalam V."/>
            <person name="Broders K.D."/>
        </authorList>
    </citation>
    <scope>NUCLEOTIDE SEQUENCE [LARGE SCALE GENOMIC DNA]</scope>
    <source>
        <strain evidence="2 3">CCC 1485</strain>
    </source>
</reference>